<dbReference type="Gene3D" id="2.40.160.200">
    <property type="entry name" value="LURP1-related"/>
    <property type="match status" value="1"/>
</dbReference>
<accession>A0A819ES29</accession>
<dbReference type="EMBL" id="CAJOAZ010014555">
    <property type="protein sequence ID" value="CAF4281855.1"/>
    <property type="molecule type" value="Genomic_DNA"/>
</dbReference>
<sequence length="184" mass="20953">MQSSIIALVAFGMLLACVQCTDNESISKYLIKGNFFTLGRKYTIKSELNAPTKFSTRWVPYNLGKKLILLENGKDRFIVEHELGSLMSTWKISAAGSDKVLGSFRNKIDFVGSTMEVDGEFGHFLIEGEFLNHEFTIKKDDEKVAEITKKLMRLENTYELTVFGKVDRALMVLFTIIVDEIRKH</sequence>
<dbReference type="InterPro" id="IPR025659">
    <property type="entry name" value="Tubby-like_C"/>
</dbReference>
<evidence type="ECO:0000313" key="6">
    <source>
        <dbReference type="EMBL" id="CAF3882947.1"/>
    </source>
</evidence>
<gene>
    <name evidence="3" type="ORF">IZO911_LOCUS13032</name>
    <name evidence="6" type="ORF">KXQ929_LOCUS21856</name>
    <name evidence="5" type="ORF">OKA104_LOCUS21693</name>
    <name evidence="7" type="ORF">OXD698_LOCUS45103</name>
    <name evidence="4" type="ORF">VCS650_LOCUS10952</name>
</gene>
<dbReference type="EMBL" id="CAJOBB010001632">
    <property type="protein sequence ID" value="CAF3882947.1"/>
    <property type="molecule type" value="Genomic_DNA"/>
</dbReference>
<dbReference type="Proteomes" id="UP000663844">
    <property type="component" value="Unassembled WGS sequence"/>
</dbReference>
<feature type="chain" id="PRO_5036415424" evidence="2">
    <location>
        <begin position="21"/>
        <end position="184"/>
    </location>
</feature>
<proteinExistence type="inferred from homology"/>
<evidence type="ECO:0000256" key="2">
    <source>
        <dbReference type="SAM" id="SignalP"/>
    </source>
</evidence>
<reference evidence="5" key="1">
    <citation type="submission" date="2021-02" db="EMBL/GenBank/DDBJ databases">
        <authorList>
            <person name="Nowell W R."/>
        </authorList>
    </citation>
    <scope>NUCLEOTIDE SEQUENCE</scope>
</reference>
<evidence type="ECO:0000313" key="3">
    <source>
        <dbReference type="EMBL" id="CAF0915821.1"/>
    </source>
</evidence>
<dbReference type="Proteomes" id="UP000663891">
    <property type="component" value="Unassembled WGS sequence"/>
</dbReference>
<comment type="similarity">
    <text evidence="1">Belongs to the LOR family.</text>
</comment>
<evidence type="ECO:0000313" key="8">
    <source>
        <dbReference type="Proteomes" id="UP000663881"/>
    </source>
</evidence>
<dbReference type="EMBL" id="CAJNON010000080">
    <property type="protein sequence ID" value="CAF0931405.1"/>
    <property type="molecule type" value="Genomic_DNA"/>
</dbReference>
<comment type="caution">
    <text evidence="5">The sequence shown here is derived from an EMBL/GenBank/DDBJ whole genome shotgun (WGS) entry which is preliminary data.</text>
</comment>
<dbReference type="Proteomes" id="UP000663860">
    <property type="component" value="Unassembled WGS sequence"/>
</dbReference>
<dbReference type="EMBL" id="CAJNOE010000103">
    <property type="protein sequence ID" value="CAF0915821.1"/>
    <property type="molecule type" value="Genomic_DNA"/>
</dbReference>
<evidence type="ECO:0000313" key="4">
    <source>
        <dbReference type="EMBL" id="CAF0931405.1"/>
    </source>
</evidence>
<dbReference type="EMBL" id="CAJOAY010001526">
    <property type="protein sequence ID" value="CAF3854572.1"/>
    <property type="molecule type" value="Genomic_DNA"/>
</dbReference>
<dbReference type="Pfam" id="PF04525">
    <property type="entry name" value="LOR"/>
    <property type="match status" value="1"/>
</dbReference>
<dbReference type="Proteomes" id="UP000663881">
    <property type="component" value="Unassembled WGS sequence"/>
</dbReference>
<organism evidence="5 8">
    <name type="scientific">Adineta steineri</name>
    <dbReference type="NCBI Taxonomy" id="433720"/>
    <lineage>
        <taxon>Eukaryota</taxon>
        <taxon>Metazoa</taxon>
        <taxon>Spiralia</taxon>
        <taxon>Gnathifera</taxon>
        <taxon>Rotifera</taxon>
        <taxon>Eurotatoria</taxon>
        <taxon>Bdelloidea</taxon>
        <taxon>Adinetida</taxon>
        <taxon>Adinetidae</taxon>
        <taxon>Adineta</taxon>
    </lineage>
</organism>
<protein>
    <submittedName>
        <fullName evidence="5">Uncharacterized protein</fullName>
    </submittedName>
</protein>
<dbReference type="AlphaFoldDB" id="A0A819ES29"/>
<dbReference type="Proteomes" id="UP000663868">
    <property type="component" value="Unassembled WGS sequence"/>
</dbReference>
<dbReference type="InterPro" id="IPR007612">
    <property type="entry name" value="LOR"/>
</dbReference>
<dbReference type="InterPro" id="IPR038595">
    <property type="entry name" value="LOR_sf"/>
</dbReference>
<evidence type="ECO:0000313" key="7">
    <source>
        <dbReference type="EMBL" id="CAF4281855.1"/>
    </source>
</evidence>
<name>A0A819ES29_9BILA</name>
<keyword evidence="2" id="KW-0732">Signal</keyword>
<evidence type="ECO:0000256" key="1">
    <source>
        <dbReference type="ARBA" id="ARBA00005437"/>
    </source>
</evidence>
<evidence type="ECO:0000313" key="5">
    <source>
        <dbReference type="EMBL" id="CAF3854572.1"/>
    </source>
</evidence>
<feature type="signal peptide" evidence="2">
    <location>
        <begin position="1"/>
        <end position="20"/>
    </location>
</feature>
<dbReference type="OrthoDB" id="10017724at2759"/>
<dbReference type="SUPFAM" id="SSF54518">
    <property type="entry name" value="Tubby C-terminal domain-like"/>
    <property type="match status" value="1"/>
</dbReference>